<evidence type="ECO:0000313" key="7">
    <source>
        <dbReference type="EMBL" id="SMF68151.1"/>
    </source>
</evidence>
<evidence type="ECO:0000313" key="8">
    <source>
        <dbReference type="Proteomes" id="UP000192917"/>
    </source>
</evidence>
<keyword evidence="7" id="KW-0969">Cilium</keyword>
<dbReference type="EMBL" id="FWZX01000027">
    <property type="protein sequence ID" value="SMF68151.1"/>
    <property type="molecule type" value="Genomic_DNA"/>
</dbReference>
<keyword evidence="4 6" id="KW-0975">Bacterial flagellum</keyword>
<dbReference type="STRING" id="560819.SAMN05428998_12792"/>
<comment type="function">
    <text evidence="5 6">Structural component of flagellum, the bacterial motility apparatus. Part of the rod structure of flagellar basal body.</text>
</comment>
<comment type="similarity">
    <text evidence="2 6">Belongs to the flagella basal body rod proteins family.</text>
</comment>
<keyword evidence="7" id="KW-0282">Flagellum</keyword>
<dbReference type="Proteomes" id="UP000192917">
    <property type="component" value="Unassembled WGS sequence"/>
</dbReference>
<evidence type="ECO:0000256" key="4">
    <source>
        <dbReference type="ARBA" id="ARBA00023143"/>
    </source>
</evidence>
<evidence type="ECO:0000256" key="5">
    <source>
        <dbReference type="ARBA" id="ARBA00024934"/>
    </source>
</evidence>
<name>A0A1Y6CK82_9PROT</name>
<dbReference type="AlphaFoldDB" id="A0A1Y6CK82"/>
<proteinExistence type="inferred from homology"/>
<reference evidence="7 8" key="1">
    <citation type="submission" date="2017-04" db="EMBL/GenBank/DDBJ databases">
        <authorList>
            <person name="Afonso C.L."/>
            <person name="Miller P.J."/>
            <person name="Scott M.A."/>
            <person name="Spackman E."/>
            <person name="Goraichik I."/>
            <person name="Dimitrov K.M."/>
            <person name="Suarez D.L."/>
            <person name="Swayne D.E."/>
        </authorList>
    </citation>
    <scope>NUCLEOTIDE SEQUENCE [LARGE SCALE GENOMIC DNA]</scope>
    <source>
        <strain evidence="7 8">USBA 355</strain>
    </source>
</reference>
<comment type="subunit">
    <text evidence="6">The basal body constitutes a major portion of the flagellar organelle and consists of a number of rings mounted on a central rod.</text>
</comment>
<protein>
    <recommendedName>
        <fullName evidence="3 6">Flagellar basal body rod protein FlgB</fullName>
    </recommendedName>
</protein>
<accession>A0A1Y6CK82</accession>
<organism evidence="7 8">
    <name type="scientific">Tistlia consotensis USBA 355</name>
    <dbReference type="NCBI Taxonomy" id="560819"/>
    <lineage>
        <taxon>Bacteria</taxon>
        <taxon>Pseudomonadati</taxon>
        <taxon>Pseudomonadota</taxon>
        <taxon>Alphaproteobacteria</taxon>
        <taxon>Rhodospirillales</taxon>
        <taxon>Rhodovibrionaceae</taxon>
        <taxon>Tistlia</taxon>
    </lineage>
</organism>
<sequence length="135" mass="14965">MAAKLGLFEVFAKRLDWLSQRQNVIAENIAQSDTPGYVPRDLANADFVQELRNTHNAMRTARTEGGMLPGTLENAKGTPVHKTHKQYEASPSGNAVVIEEQLVKMAHTQMDHATVTDLYSKYMKMFRMALGSNGG</sequence>
<keyword evidence="8" id="KW-1185">Reference proteome</keyword>
<evidence type="ECO:0000256" key="3">
    <source>
        <dbReference type="ARBA" id="ARBA00014376"/>
    </source>
</evidence>
<evidence type="ECO:0000256" key="1">
    <source>
        <dbReference type="ARBA" id="ARBA00004117"/>
    </source>
</evidence>
<dbReference type="GO" id="GO:0030694">
    <property type="term" value="C:bacterial-type flagellum basal body, rod"/>
    <property type="evidence" value="ECO:0007669"/>
    <property type="project" value="InterPro"/>
</dbReference>
<dbReference type="InterPro" id="IPR006300">
    <property type="entry name" value="FlgB"/>
</dbReference>
<evidence type="ECO:0000256" key="2">
    <source>
        <dbReference type="ARBA" id="ARBA00009677"/>
    </source>
</evidence>
<gene>
    <name evidence="7" type="ORF">SAMN05428998_12792</name>
</gene>
<keyword evidence="7" id="KW-0966">Cell projection</keyword>
<comment type="subcellular location">
    <subcellularLocation>
        <location evidence="1 6">Bacterial flagellum basal body</location>
    </subcellularLocation>
</comment>
<dbReference type="RefSeq" id="WP_085125435.1">
    <property type="nucleotide sequence ID" value="NZ_FWZX01000027.1"/>
</dbReference>
<evidence type="ECO:0000256" key="6">
    <source>
        <dbReference type="PIRNR" id="PIRNR002889"/>
    </source>
</evidence>
<dbReference type="PIRSF" id="PIRSF002889">
    <property type="entry name" value="Rod_FlgB"/>
    <property type="match status" value="1"/>
</dbReference>
<dbReference type="GO" id="GO:0071973">
    <property type="term" value="P:bacterial-type flagellum-dependent cell motility"/>
    <property type="evidence" value="ECO:0007669"/>
    <property type="project" value="InterPro"/>
</dbReference>